<keyword evidence="1" id="KW-0812">Transmembrane</keyword>
<keyword evidence="3" id="KW-1185">Reference proteome</keyword>
<name>A0A7J5BEZ3_9MICO</name>
<dbReference type="EMBL" id="WBKB01000001">
    <property type="protein sequence ID" value="KAB1644826.1"/>
    <property type="molecule type" value="Genomic_DNA"/>
</dbReference>
<keyword evidence="2" id="KW-0378">Hydrolase</keyword>
<dbReference type="RefSeq" id="WP_158050839.1">
    <property type="nucleotide sequence ID" value="NZ_WBKB01000001.1"/>
</dbReference>
<dbReference type="GO" id="GO:0004386">
    <property type="term" value="F:helicase activity"/>
    <property type="evidence" value="ECO:0007669"/>
    <property type="project" value="UniProtKB-KW"/>
</dbReference>
<dbReference type="OrthoDB" id="10008368at2"/>
<evidence type="ECO:0000256" key="1">
    <source>
        <dbReference type="SAM" id="Phobius"/>
    </source>
</evidence>
<keyword evidence="2" id="KW-0347">Helicase</keyword>
<keyword evidence="1" id="KW-1133">Transmembrane helix</keyword>
<dbReference type="AlphaFoldDB" id="A0A7J5BEZ3"/>
<gene>
    <name evidence="2" type="ORF">F8O05_00670</name>
</gene>
<accession>A0A7J5BEZ3</accession>
<evidence type="ECO:0000313" key="2">
    <source>
        <dbReference type="EMBL" id="KAB1644826.1"/>
    </source>
</evidence>
<keyword evidence="2" id="KW-0067">ATP-binding</keyword>
<organism evidence="2 3">
    <name type="scientific">Gulosibacter chungangensis</name>
    <dbReference type="NCBI Taxonomy" id="979746"/>
    <lineage>
        <taxon>Bacteria</taxon>
        <taxon>Bacillati</taxon>
        <taxon>Actinomycetota</taxon>
        <taxon>Actinomycetes</taxon>
        <taxon>Micrococcales</taxon>
        <taxon>Microbacteriaceae</taxon>
        <taxon>Gulosibacter</taxon>
    </lineage>
</organism>
<keyword evidence="1" id="KW-0472">Membrane</keyword>
<feature type="transmembrane region" description="Helical" evidence="1">
    <location>
        <begin position="27"/>
        <end position="51"/>
    </location>
</feature>
<comment type="caution">
    <text evidence="2">The sequence shown here is derived from an EMBL/GenBank/DDBJ whole genome shotgun (WGS) entry which is preliminary data.</text>
</comment>
<dbReference type="Proteomes" id="UP000433493">
    <property type="component" value="Unassembled WGS sequence"/>
</dbReference>
<evidence type="ECO:0000313" key="3">
    <source>
        <dbReference type="Proteomes" id="UP000433493"/>
    </source>
</evidence>
<proteinExistence type="predicted"/>
<protein>
    <submittedName>
        <fullName evidence="2">Helicase</fullName>
    </submittedName>
</protein>
<sequence length="126" mass="12533">MCAARHRWLARRWTGALAGEVGAGSTLALGIIGATAAIAIALIGVVGVFAAHTAASVAADAAALAAADTASNRIPGDACGRAKVVASLHQASLQACTATRIESVVTVSRDLGWFTITASARAGLPR</sequence>
<reference evidence="2 3" key="1">
    <citation type="submission" date="2019-09" db="EMBL/GenBank/DDBJ databases">
        <title>Phylogeny of genus Pseudoclavibacter and closely related genus.</title>
        <authorList>
            <person name="Li Y."/>
        </authorList>
    </citation>
    <scope>NUCLEOTIDE SEQUENCE [LARGE SCALE GENOMIC DNA]</scope>
    <source>
        <strain evidence="2 3">KCTC 13959</strain>
    </source>
</reference>
<keyword evidence="2" id="KW-0547">Nucleotide-binding</keyword>